<dbReference type="SUPFAM" id="SSF55729">
    <property type="entry name" value="Acyl-CoA N-acyltransferases (Nat)"/>
    <property type="match status" value="2"/>
</dbReference>
<dbReference type="PROSITE" id="PS51186">
    <property type="entry name" value="GNAT"/>
    <property type="match status" value="2"/>
</dbReference>
<evidence type="ECO:0000259" key="3">
    <source>
        <dbReference type="PROSITE" id="PS51186"/>
    </source>
</evidence>
<dbReference type="Proteomes" id="UP000623172">
    <property type="component" value="Unassembled WGS sequence"/>
</dbReference>
<organism evidence="4 5">
    <name type="scientific">Gehongia tenuis</name>
    <dbReference type="NCBI Taxonomy" id="2763655"/>
    <lineage>
        <taxon>Bacteria</taxon>
        <taxon>Bacillati</taxon>
        <taxon>Bacillota</taxon>
        <taxon>Clostridia</taxon>
        <taxon>Christensenellales</taxon>
        <taxon>Christensenellaceae</taxon>
        <taxon>Gehongia</taxon>
    </lineage>
</organism>
<dbReference type="PANTHER" id="PTHR43877:SF2">
    <property type="entry name" value="AMINOALKYLPHOSPHONATE N-ACETYLTRANSFERASE-RELATED"/>
    <property type="match status" value="1"/>
</dbReference>
<dbReference type="CDD" id="cd04301">
    <property type="entry name" value="NAT_SF"/>
    <property type="match status" value="2"/>
</dbReference>
<dbReference type="EMBL" id="JACRSR010000001">
    <property type="protein sequence ID" value="MBC8531392.1"/>
    <property type="molecule type" value="Genomic_DNA"/>
</dbReference>
<dbReference type="RefSeq" id="WP_249315937.1">
    <property type="nucleotide sequence ID" value="NZ_JACRSR010000001.1"/>
</dbReference>
<evidence type="ECO:0000256" key="2">
    <source>
        <dbReference type="ARBA" id="ARBA00023315"/>
    </source>
</evidence>
<dbReference type="PANTHER" id="PTHR43877">
    <property type="entry name" value="AMINOALKYLPHOSPHONATE N-ACETYLTRANSFERASE-RELATED-RELATED"/>
    <property type="match status" value="1"/>
</dbReference>
<gene>
    <name evidence="4" type="ORF">H8696_05960</name>
</gene>
<dbReference type="GO" id="GO:0016747">
    <property type="term" value="F:acyltransferase activity, transferring groups other than amino-acyl groups"/>
    <property type="evidence" value="ECO:0007669"/>
    <property type="project" value="InterPro"/>
</dbReference>
<accession>A0A926HKV4</accession>
<protein>
    <submittedName>
        <fullName evidence="4">GNAT family N-acetyltransferase</fullName>
    </submittedName>
</protein>
<feature type="domain" description="N-acetyltransferase" evidence="3">
    <location>
        <begin position="167"/>
        <end position="330"/>
    </location>
</feature>
<comment type="caution">
    <text evidence="4">The sequence shown here is derived from an EMBL/GenBank/DDBJ whole genome shotgun (WGS) entry which is preliminary data.</text>
</comment>
<proteinExistence type="predicted"/>
<dbReference type="Pfam" id="PF00583">
    <property type="entry name" value="Acetyltransf_1"/>
    <property type="match status" value="2"/>
</dbReference>
<evidence type="ECO:0000313" key="4">
    <source>
        <dbReference type="EMBL" id="MBC8531392.1"/>
    </source>
</evidence>
<sequence>MEKFRLAHLREYERVVQIFEEAMEALHNQGIQQWNGGYPNRQLLREDIEKGEMWALEENGELLAVVVLNDSSDVDYDTSCFTAVERPLLVHRLCVAPDRQGQGVGRRMMMHCEAWARMEGYEALRLEAYSTNGPALRLYDKLGYQDRFLLREPFGDFVLYEKVLGGRYLRRARMEELDGIQRMYQRGIQGMIGRGIDQWDDSYPNRAILEEDIRHGQLFVFVEDGILAAAALNEAQDSEYQKLSWACAGPSLVIHRLLVDPDCQGQGVGRAFMTAIEEYARHQGYASIRMDTYMKNHLALGLYDSMGYGRRGILKFPFHHGEFQAFEKVL</sequence>
<dbReference type="InterPro" id="IPR016181">
    <property type="entry name" value="Acyl_CoA_acyltransferase"/>
</dbReference>
<dbReference type="InterPro" id="IPR050832">
    <property type="entry name" value="Bact_Acetyltransf"/>
</dbReference>
<feature type="domain" description="N-acetyltransferase" evidence="3">
    <location>
        <begin position="13"/>
        <end position="165"/>
    </location>
</feature>
<evidence type="ECO:0000313" key="5">
    <source>
        <dbReference type="Proteomes" id="UP000623172"/>
    </source>
</evidence>
<keyword evidence="5" id="KW-1185">Reference proteome</keyword>
<name>A0A926HKV4_9FIRM</name>
<dbReference type="Gene3D" id="3.40.630.30">
    <property type="match status" value="2"/>
</dbReference>
<dbReference type="InterPro" id="IPR000182">
    <property type="entry name" value="GNAT_dom"/>
</dbReference>
<keyword evidence="2" id="KW-0012">Acyltransferase</keyword>
<keyword evidence="1" id="KW-0808">Transferase</keyword>
<reference evidence="4" key="1">
    <citation type="submission" date="2020-08" db="EMBL/GenBank/DDBJ databases">
        <title>Genome public.</title>
        <authorList>
            <person name="Liu C."/>
            <person name="Sun Q."/>
        </authorList>
    </citation>
    <scope>NUCLEOTIDE SEQUENCE</scope>
    <source>
        <strain evidence="4">NSJ-53</strain>
    </source>
</reference>
<dbReference type="AlphaFoldDB" id="A0A926HKV4"/>
<evidence type="ECO:0000256" key="1">
    <source>
        <dbReference type="ARBA" id="ARBA00022679"/>
    </source>
</evidence>